<dbReference type="InterPro" id="IPR003593">
    <property type="entry name" value="AAA+_ATPase"/>
</dbReference>
<dbReference type="SMART" id="SM00382">
    <property type="entry name" value="AAA"/>
    <property type="match status" value="1"/>
</dbReference>
<dbReference type="PANTHER" id="PTHR42788:SF13">
    <property type="entry name" value="ALIPHATIC SULFONATES IMPORT ATP-BINDING PROTEIN SSUB"/>
    <property type="match status" value="1"/>
</dbReference>
<evidence type="ECO:0000259" key="4">
    <source>
        <dbReference type="PROSITE" id="PS50893"/>
    </source>
</evidence>
<accession>A0A543DQG1</accession>
<dbReference type="InterPro" id="IPR027417">
    <property type="entry name" value="P-loop_NTPase"/>
</dbReference>
<reference evidence="5 6" key="1">
    <citation type="submission" date="2019-06" db="EMBL/GenBank/DDBJ databases">
        <title>Sequencing the genomes of 1000 actinobacteria strains.</title>
        <authorList>
            <person name="Klenk H.-P."/>
        </authorList>
    </citation>
    <scope>NUCLEOTIDE SEQUENCE [LARGE SCALE GENOMIC DNA]</scope>
    <source>
        <strain evidence="5 6">DSM 45301</strain>
    </source>
</reference>
<dbReference type="InterPro" id="IPR003439">
    <property type="entry name" value="ABC_transporter-like_ATP-bd"/>
</dbReference>
<gene>
    <name evidence="5" type="ORF">FB558_4136</name>
</gene>
<name>A0A543DQG1_9PSEU</name>
<evidence type="ECO:0000256" key="1">
    <source>
        <dbReference type="ARBA" id="ARBA00022448"/>
    </source>
</evidence>
<dbReference type="GO" id="GO:0005524">
    <property type="term" value="F:ATP binding"/>
    <property type="evidence" value="ECO:0007669"/>
    <property type="project" value="UniProtKB-KW"/>
</dbReference>
<dbReference type="Gene3D" id="3.40.50.300">
    <property type="entry name" value="P-loop containing nucleotide triphosphate hydrolases"/>
    <property type="match status" value="1"/>
</dbReference>
<dbReference type="InterPro" id="IPR050166">
    <property type="entry name" value="ABC_transporter_ATP-bind"/>
</dbReference>
<dbReference type="AlphaFoldDB" id="A0A543DQG1"/>
<evidence type="ECO:0000256" key="2">
    <source>
        <dbReference type="ARBA" id="ARBA00022741"/>
    </source>
</evidence>
<keyword evidence="6" id="KW-1185">Reference proteome</keyword>
<evidence type="ECO:0000256" key="3">
    <source>
        <dbReference type="ARBA" id="ARBA00022840"/>
    </source>
</evidence>
<dbReference type="PROSITE" id="PS50893">
    <property type="entry name" value="ABC_TRANSPORTER_2"/>
    <property type="match status" value="1"/>
</dbReference>
<dbReference type="Proteomes" id="UP000315677">
    <property type="component" value="Unassembled WGS sequence"/>
</dbReference>
<dbReference type="Pfam" id="PF00005">
    <property type="entry name" value="ABC_tran"/>
    <property type="match status" value="1"/>
</dbReference>
<dbReference type="RefSeq" id="WP_246106634.1">
    <property type="nucleotide sequence ID" value="NZ_VFPA01000002.1"/>
</dbReference>
<keyword evidence="1" id="KW-0813">Transport</keyword>
<dbReference type="GO" id="GO:0016887">
    <property type="term" value="F:ATP hydrolysis activity"/>
    <property type="evidence" value="ECO:0007669"/>
    <property type="project" value="InterPro"/>
</dbReference>
<dbReference type="CDD" id="cd03293">
    <property type="entry name" value="ABC_NrtD_SsuB_transporters"/>
    <property type="match status" value="1"/>
</dbReference>
<comment type="caution">
    <text evidence="5">The sequence shown here is derived from an EMBL/GenBank/DDBJ whole genome shotgun (WGS) entry which is preliminary data.</text>
</comment>
<dbReference type="PANTHER" id="PTHR42788">
    <property type="entry name" value="TAURINE IMPORT ATP-BINDING PROTEIN-RELATED"/>
    <property type="match status" value="1"/>
</dbReference>
<keyword evidence="2" id="KW-0547">Nucleotide-binding</keyword>
<evidence type="ECO:0000313" key="6">
    <source>
        <dbReference type="Proteomes" id="UP000315677"/>
    </source>
</evidence>
<proteinExistence type="predicted"/>
<organism evidence="5 6">
    <name type="scientific">Pseudonocardia kunmingensis</name>
    <dbReference type="NCBI Taxonomy" id="630975"/>
    <lineage>
        <taxon>Bacteria</taxon>
        <taxon>Bacillati</taxon>
        <taxon>Actinomycetota</taxon>
        <taxon>Actinomycetes</taxon>
        <taxon>Pseudonocardiales</taxon>
        <taxon>Pseudonocardiaceae</taxon>
        <taxon>Pseudonocardia</taxon>
    </lineage>
</organism>
<protein>
    <submittedName>
        <fullName evidence="5">NitT/TauT family transport system ATP-binding protein</fullName>
    </submittedName>
</protein>
<keyword evidence="3 5" id="KW-0067">ATP-binding</keyword>
<dbReference type="EMBL" id="VFPA01000002">
    <property type="protein sequence ID" value="TQM11571.1"/>
    <property type="molecule type" value="Genomic_DNA"/>
</dbReference>
<sequence length="266" mass="28776">MSATAAAGERVTQASSISVAGVSKVFRRGKLTITALQDANLEIGAGQFVSLLGPSGCGKSTLLKAIAGLQPPSSGAVRVDGRPVTAPLTDAGVAFQKPTLLPWRTVTENISLPFHVSGSISREEGARRVERLLEITGLQDFAHHYPRELSGGMEQRVAIARSLVLSPGLLLMDEPFGALDEFTREDLNEELLRIWSAEPKTVVFVTHSISEAVFLSDRIAVMSARPGRIFDVFDVDLPRPRTSATRTAPEFNEIVAHTRRVLDQTH</sequence>
<dbReference type="SUPFAM" id="SSF52540">
    <property type="entry name" value="P-loop containing nucleoside triphosphate hydrolases"/>
    <property type="match status" value="1"/>
</dbReference>
<evidence type="ECO:0000313" key="5">
    <source>
        <dbReference type="EMBL" id="TQM11571.1"/>
    </source>
</evidence>
<feature type="domain" description="ABC transporter" evidence="4">
    <location>
        <begin position="17"/>
        <end position="249"/>
    </location>
</feature>